<accession>A0ABS3JAM0</accession>
<gene>
    <name evidence="2" type="ORF">J2I46_00475</name>
</gene>
<feature type="transmembrane region" description="Helical" evidence="1">
    <location>
        <begin position="143"/>
        <end position="162"/>
    </location>
</feature>
<name>A0ABS3JAM0_9BACT</name>
<organism evidence="2 3">
    <name type="scientific">Fibrella forsythiae</name>
    <dbReference type="NCBI Taxonomy" id="2817061"/>
    <lineage>
        <taxon>Bacteria</taxon>
        <taxon>Pseudomonadati</taxon>
        <taxon>Bacteroidota</taxon>
        <taxon>Cytophagia</taxon>
        <taxon>Cytophagales</taxon>
        <taxon>Spirosomataceae</taxon>
        <taxon>Fibrella</taxon>
    </lineage>
</organism>
<keyword evidence="1" id="KW-0472">Membrane</keyword>
<feature type="transmembrane region" description="Helical" evidence="1">
    <location>
        <begin position="53"/>
        <end position="73"/>
    </location>
</feature>
<keyword evidence="1" id="KW-0812">Transmembrane</keyword>
<comment type="caution">
    <text evidence="2">The sequence shown here is derived from an EMBL/GenBank/DDBJ whole genome shotgun (WGS) entry which is preliminary data.</text>
</comment>
<sequence>MPSFQTIVLACAALTCALVAGLLFAYACSVNPGLNRLPDTAYVLAMQSINRKIQNPLFFSTFLGTALLLPVAAYMHYQPPLTPRFWLLTAAAATYLVGVIGITVGGNVPLNEALDAFSVDSATAQQIAESRNSFETPWNTLHTIRTVAAVASLLFVICSLLSNSESVDVN</sequence>
<keyword evidence="1" id="KW-1133">Transmembrane helix</keyword>
<keyword evidence="3" id="KW-1185">Reference proteome</keyword>
<dbReference type="InterPro" id="IPR013901">
    <property type="entry name" value="Anthrone_oxy"/>
</dbReference>
<evidence type="ECO:0000313" key="3">
    <source>
        <dbReference type="Proteomes" id="UP000664628"/>
    </source>
</evidence>
<protein>
    <submittedName>
        <fullName evidence="2">DUF1772 domain-containing protein</fullName>
    </submittedName>
</protein>
<reference evidence="2 3" key="1">
    <citation type="submission" date="2021-03" db="EMBL/GenBank/DDBJ databases">
        <title>Fibrella sp. HMF5405 genome sequencing and assembly.</title>
        <authorList>
            <person name="Kang H."/>
            <person name="Kim H."/>
            <person name="Bae S."/>
            <person name="Joh K."/>
        </authorList>
    </citation>
    <scope>NUCLEOTIDE SEQUENCE [LARGE SCALE GENOMIC DNA]</scope>
    <source>
        <strain evidence="2 3">HMF5405</strain>
    </source>
</reference>
<dbReference type="Proteomes" id="UP000664628">
    <property type="component" value="Unassembled WGS sequence"/>
</dbReference>
<evidence type="ECO:0000256" key="1">
    <source>
        <dbReference type="SAM" id="Phobius"/>
    </source>
</evidence>
<evidence type="ECO:0000313" key="2">
    <source>
        <dbReference type="EMBL" id="MBO0947037.1"/>
    </source>
</evidence>
<dbReference type="EMBL" id="JAFMYW010000001">
    <property type="protein sequence ID" value="MBO0947037.1"/>
    <property type="molecule type" value="Genomic_DNA"/>
</dbReference>
<dbReference type="RefSeq" id="WP_207326960.1">
    <property type="nucleotide sequence ID" value="NZ_JAFMYW010000001.1"/>
</dbReference>
<proteinExistence type="predicted"/>
<dbReference type="Pfam" id="PF08592">
    <property type="entry name" value="Anthrone_oxy"/>
    <property type="match status" value="1"/>
</dbReference>
<feature type="transmembrane region" description="Helical" evidence="1">
    <location>
        <begin position="85"/>
        <end position="104"/>
    </location>
</feature>